<feature type="compositionally biased region" description="Polar residues" evidence="1">
    <location>
        <begin position="296"/>
        <end position="305"/>
    </location>
</feature>
<feature type="compositionally biased region" description="Polar residues" evidence="1">
    <location>
        <begin position="27"/>
        <end position="40"/>
    </location>
</feature>
<keyword evidence="3" id="KW-1185">Reference proteome</keyword>
<dbReference type="Proteomes" id="UP000559256">
    <property type="component" value="Unassembled WGS sequence"/>
</dbReference>
<feature type="compositionally biased region" description="Polar residues" evidence="1">
    <location>
        <begin position="331"/>
        <end position="343"/>
    </location>
</feature>
<dbReference type="EMBL" id="JAACJM010000085">
    <property type="protein sequence ID" value="KAF5348692.1"/>
    <property type="molecule type" value="Genomic_DNA"/>
</dbReference>
<proteinExistence type="predicted"/>
<evidence type="ECO:0000313" key="2">
    <source>
        <dbReference type="EMBL" id="KAF5348692.1"/>
    </source>
</evidence>
<feature type="region of interest" description="Disordered" evidence="1">
    <location>
        <begin position="326"/>
        <end position="354"/>
    </location>
</feature>
<feature type="compositionally biased region" description="Basic residues" evidence="1">
    <location>
        <begin position="127"/>
        <end position="139"/>
    </location>
</feature>
<name>A0A8H5CVF8_9AGAR</name>
<feature type="region of interest" description="Disordered" evidence="1">
    <location>
        <begin position="1"/>
        <end position="90"/>
    </location>
</feature>
<comment type="caution">
    <text evidence="2">The sequence shown here is derived from an EMBL/GenBank/DDBJ whole genome shotgun (WGS) entry which is preliminary data.</text>
</comment>
<gene>
    <name evidence="2" type="ORF">D9758_006864</name>
</gene>
<feature type="compositionally biased region" description="Gly residues" evidence="1">
    <location>
        <begin position="275"/>
        <end position="289"/>
    </location>
</feature>
<organism evidence="2 3">
    <name type="scientific">Tetrapyrgos nigripes</name>
    <dbReference type="NCBI Taxonomy" id="182062"/>
    <lineage>
        <taxon>Eukaryota</taxon>
        <taxon>Fungi</taxon>
        <taxon>Dikarya</taxon>
        <taxon>Basidiomycota</taxon>
        <taxon>Agaricomycotina</taxon>
        <taxon>Agaricomycetes</taxon>
        <taxon>Agaricomycetidae</taxon>
        <taxon>Agaricales</taxon>
        <taxon>Marasmiineae</taxon>
        <taxon>Marasmiaceae</taxon>
        <taxon>Tetrapyrgos</taxon>
    </lineage>
</organism>
<evidence type="ECO:0000256" key="1">
    <source>
        <dbReference type="SAM" id="MobiDB-lite"/>
    </source>
</evidence>
<feature type="compositionally biased region" description="Low complexity" evidence="1">
    <location>
        <begin position="41"/>
        <end position="65"/>
    </location>
</feature>
<accession>A0A8H5CVF8</accession>
<dbReference type="AlphaFoldDB" id="A0A8H5CVF8"/>
<feature type="compositionally biased region" description="Basic and acidic residues" evidence="1">
    <location>
        <begin position="146"/>
        <end position="161"/>
    </location>
</feature>
<evidence type="ECO:0000313" key="3">
    <source>
        <dbReference type="Proteomes" id="UP000559256"/>
    </source>
</evidence>
<sequence length="354" mass="37759">MVSERVSAERPLSPFSQFRSKRKLHSASGNEFNATTINGVPTSTKSPTTTLAKTTTTKTTSTPTKAEADWAPSSWGVTDSDPFAAPEPGAALADVSGLDKSTLSVASTFAGLSVVEEFHQDAYGSRSRSRNRTRSRTRSGTRSGHGHYDEYGSPGHGHETEYPGSPELGSGNTTRMSAWGRLQLPVPSSASVGLLSGGGDEQVGSIRRSGGKGSQRQECSSWVDVTKLEEEEEQDEVVVQEGLIAQRLLKKLNREGRGKGRGKARVQAMVSRGRSGSGGRQKNGAGRLGGTEEMRPSSSTQTLGSGISWGAARSFLLMNSLARERERLTRDTSTSGNKQSFAPSNLRPIVGERL</sequence>
<feature type="region of interest" description="Disordered" evidence="1">
    <location>
        <begin position="121"/>
        <end position="174"/>
    </location>
</feature>
<reference evidence="2 3" key="1">
    <citation type="journal article" date="2020" name="ISME J.">
        <title>Uncovering the hidden diversity of litter-decomposition mechanisms in mushroom-forming fungi.</title>
        <authorList>
            <person name="Floudas D."/>
            <person name="Bentzer J."/>
            <person name="Ahren D."/>
            <person name="Johansson T."/>
            <person name="Persson P."/>
            <person name="Tunlid A."/>
        </authorList>
    </citation>
    <scope>NUCLEOTIDE SEQUENCE [LARGE SCALE GENOMIC DNA]</scope>
    <source>
        <strain evidence="2 3">CBS 291.85</strain>
    </source>
</reference>
<protein>
    <submittedName>
        <fullName evidence="2">Uncharacterized protein</fullName>
    </submittedName>
</protein>
<feature type="region of interest" description="Disordered" evidence="1">
    <location>
        <begin position="190"/>
        <end position="221"/>
    </location>
</feature>
<feature type="region of interest" description="Disordered" evidence="1">
    <location>
        <begin position="255"/>
        <end position="305"/>
    </location>
</feature>